<dbReference type="STRING" id="268505.A0A2A9PD54"/>
<evidence type="ECO:0000256" key="1">
    <source>
        <dbReference type="SAM" id="MobiDB-lite"/>
    </source>
</evidence>
<reference evidence="3 4" key="1">
    <citation type="journal article" date="2015" name="BMC Genomics">
        <title>Gene expression during zombie ant biting behavior reflects the complexity underlying fungal parasitic behavioral manipulation.</title>
        <authorList>
            <person name="de Bekker C."/>
            <person name="Ohm R.A."/>
            <person name="Loreto R.G."/>
            <person name="Sebastian A."/>
            <person name="Albert I."/>
            <person name="Merrow M."/>
            <person name="Brachmann A."/>
            <person name="Hughes D.P."/>
        </authorList>
    </citation>
    <scope>NUCLEOTIDE SEQUENCE [LARGE SCALE GENOMIC DNA]</scope>
    <source>
        <strain evidence="3 4">SC16a</strain>
    </source>
</reference>
<organism evidence="3 4">
    <name type="scientific">Ophiocordyceps unilateralis</name>
    <name type="common">Zombie-ant fungus</name>
    <name type="synonym">Torrubia unilateralis</name>
    <dbReference type="NCBI Taxonomy" id="268505"/>
    <lineage>
        <taxon>Eukaryota</taxon>
        <taxon>Fungi</taxon>
        <taxon>Dikarya</taxon>
        <taxon>Ascomycota</taxon>
        <taxon>Pezizomycotina</taxon>
        <taxon>Sordariomycetes</taxon>
        <taxon>Hypocreomycetidae</taxon>
        <taxon>Hypocreales</taxon>
        <taxon>Ophiocordycipitaceae</taxon>
        <taxon>Ophiocordyceps</taxon>
    </lineage>
</organism>
<dbReference type="EMBL" id="LAZP02000251">
    <property type="protein sequence ID" value="PFH58833.1"/>
    <property type="molecule type" value="Genomic_DNA"/>
</dbReference>
<evidence type="ECO:0000313" key="3">
    <source>
        <dbReference type="EMBL" id="PFH58833.1"/>
    </source>
</evidence>
<gene>
    <name evidence="3" type="ORF">XA68_13161</name>
</gene>
<dbReference type="AlphaFoldDB" id="A0A2A9PD54"/>
<reference evidence="3 4" key="2">
    <citation type="journal article" date="2017" name="Sci. Rep.">
        <title>Ant-infecting Ophiocordyceps genomes reveal a high diversity of potential behavioral manipulation genes and a possible major role for enterotoxins.</title>
        <authorList>
            <person name="de Bekker C."/>
            <person name="Ohm R.A."/>
            <person name="Evans H.C."/>
            <person name="Brachmann A."/>
            <person name="Hughes D.P."/>
        </authorList>
    </citation>
    <scope>NUCLEOTIDE SEQUENCE [LARGE SCALE GENOMIC DNA]</scope>
    <source>
        <strain evidence="3 4">SC16a</strain>
    </source>
</reference>
<dbReference type="InterPro" id="IPR045518">
    <property type="entry name" value="2EXR"/>
</dbReference>
<comment type="caution">
    <text evidence="3">The sequence shown here is derived from an EMBL/GenBank/DDBJ whole genome shotgun (WGS) entry which is preliminary data.</text>
</comment>
<name>A0A2A9PD54_OPHUN</name>
<sequence length="460" mass="51738">MSTPSIRFDVPDGCRLFTLFPRLPAELRHRIWETYLRDPGVNFIKLQVWDLHSSAWGRPMIRSPAAEAAAAAAAAEADAGAGEDLDDVGRVLLRHDCLPRVSIFSRLVSSYPKTPVADDSHHVQLRLRLAVLSATCVESNNLVRRLLARPGVLRLESGLLIALDRTQDLVFLEYYPLELYKRNDTLNVDLFCPSLDLIRRLAVRFCHAWKPEVTAPASWTGGKPFLVDAGNYPTHLYQFLARHLPSLREFYFVDYFIVPKTAEERGDPMCVDYDDDYDDIHRPFRIDTSSHVFSARNRRFHDISDCDPEDCDWKLDGKALKILDWLRDRFVRYASQSHTSRHKAPEDVYFGLLACEWDIPSPYHRRDPPKPRPWPPRERRPAGRNRASRALVRASGPTLLGSTAHGPTPRGPADEGTGASGGPVADAGASLFVFGSGPGNEFKFTFSQPYGGIAMWMGVG</sequence>
<feature type="region of interest" description="Disordered" evidence="1">
    <location>
        <begin position="364"/>
        <end position="422"/>
    </location>
</feature>
<dbReference type="Pfam" id="PF20150">
    <property type="entry name" value="2EXR"/>
    <property type="match status" value="1"/>
</dbReference>
<keyword evidence="4" id="KW-1185">Reference proteome</keyword>
<evidence type="ECO:0000313" key="4">
    <source>
        <dbReference type="Proteomes" id="UP000037136"/>
    </source>
</evidence>
<evidence type="ECO:0000259" key="2">
    <source>
        <dbReference type="Pfam" id="PF20150"/>
    </source>
</evidence>
<dbReference type="Proteomes" id="UP000037136">
    <property type="component" value="Unassembled WGS sequence"/>
</dbReference>
<accession>A0A2A9PD54</accession>
<feature type="domain" description="2EXR" evidence="2">
    <location>
        <begin position="17"/>
        <end position="62"/>
    </location>
</feature>
<feature type="compositionally biased region" description="Basic and acidic residues" evidence="1">
    <location>
        <begin position="364"/>
        <end position="381"/>
    </location>
</feature>
<dbReference type="OrthoDB" id="4655872at2759"/>
<proteinExistence type="predicted"/>
<protein>
    <recommendedName>
        <fullName evidence="2">2EXR domain-containing protein</fullName>
    </recommendedName>
</protein>